<reference evidence="2" key="1">
    <citation type="journal article" date="2019" name="bioRxiv">
        <title>The Genome of the Zebra Mussel, Dreissena polymorpha: A Resource for Invasive Species Research.</title>
        <authorList>
            <person name="McCartney M.A."/>
            <person name="Auch B."/>
            <person name="Kono T."/>
            <person name="Mallez S."/>
            <person name="Zhang Y."/>
            <person name="Obille A."/>
            <person name="Becker A."/>
            <person name="Abrahante J.E."/>
            <person name="Garbe J."/>
            <person name="Badalamenti J.P."/>
            <person name="Herman A."/>
            <person name="Mangelson H."/>
            <person name="Liachko I."/>
            <person name="Sullivan S."/>
            <person name="Sone E.D."/>
            <person name="Koren S."/>
            <person name="Silverstein K.A.T."/>
            <person name="Beckman K.B."/>
            <person name="Gohl D.M."/>
        </authorList>
    </citation>
    <scope>NUCLEOTIDE SEQUENCE</scope>
    <source>
        <strain evidence="2">Duluth1</strain>
        <tissue evidence="2">Whole animal</tissue>
    </source>
</reference>
<keyword evidence="3" id="KW-1185">Reference proteome</keyword>
<dbReference type="EMBL" id="JAIWYP010000013">
    <property type="protein sequence ID" value="KAH3715196.1"/>
    <property type="molecule type" value="Genomic_DNA"/>
</dbReference>
<feature type="compositionally biased region" description="Polar residues" evidence="1">
    <location>
        <begin position="1"/>
        <end position="12"/>
    </location>
</feature>
<evidence type="ECO:0000313" key="3">
    <source>
        <dbReference type="Proteomes" id="UP000828390"/>
    </source>
</evidence>
<accession>A0A9D4C0R6</accession>
<comment type="caution">
    <text evidence="2">The sequence shown here is derived from an EMBL/GenBank/DDBJ whole genome shotgun (WGS) entry which is preliminary data.</text>
</comment>
<name>A0A9D4C0R6_DREPO</name>
<gene>
    <name evidence="2" type="ORF">DPMN_057902</name>
</gene>
<organism evidence="2 3">
    <name type="scientific">Dreissena polymorpha</name>
    <name type="common">Zebra mussel</name>
    <name type="synonym">Mytilus polymorpha</name>
    <dbReference type="NCBI Taxonomy" id="45954"/>
    <lineage>
        <taxon>Eukaryota</taxon>
        <taxon>Metazoa</taxon>
        <taxon>Spiralia</taxon>
        <taxon>Lophotrochozoa</taxon>
        <taxon>Mollusca</taxon>
        <taxon>Bivalvia</taxon>
        <taxon>Autobranchia</taxon>
        <taxon>Heteroconchia</taxon>
        <taxon>Euheterodonta</taxon>
        <taxon>Imparidentia</taxon>
        <taxon>Neoheterodontei</taxon>
        <taxon>Myida</taxon>
        <taxon>Dreissenoidea</taxon>
        <taxon>Dreissenidae</taxon>
        <taxon>Dreissena</taxon>
    </lineage>
</organism>
<sequence>MKCQTDGRTSFDTCREESESEANGEGSIEGMLTVGVSLLNFSGEATGNLSVPLQVSDNTHTVWLWLVIQLGDTSYDGEHRSCNRVVEMFTSSTTDATKERILNDFRAGRVRVVVATVAFGPGEICRAVFAYPRFITDCDDDMKTMVNGTECVRRTVLKELRTKDMNPIPAQGDAILEIKDTWAIHMMGAYGIKPIFSHDGH</sequence>
<dbReference type="InterPro" id="IPR027417">
    <property type="entry name" value="P-loop_NTPase"/>
</dbReference>
<feature type="region of interest" description="Disordered" evidence="1">
    <location>
        <begin position="1"/>
        <end position="26"/>
    </location>
</feature>
<proteinExistence type="predicted"/>
<reference evidence="2" key="2">
    <citation type="submission" date="2020-11" db="EMBL/GenBank/DDBJ databases">
        <authorList>
            <person name="McCartney M.A."/>
            <person name="Auch B."/>
            <person name="Kono T."/>
            <person name="Mallez S."/>
            <person name="Becker A."/>
            <person name="Gohl D.M."/>
            <person name="Silverstein K.A.T."/>
            <person name="Koren S."/>
            <person name="Bechman K.B."/>
            <person name="Herman A."/>
            <person name="Abrahante J.E."/>
            <person name="Garbe J."/>
        </authorList>
    </citation>
    <scope>NUCLEOTIDE SEQUENCE</scope>
    <source>
        <strain evidence="2">Duluth1</strain>
        <tissue evidence="2">Whole animal</tissue>
    </source>
</reference>
<dbReference type="Proteomes" id="UP000828390">
    <property type="component" value="Unassembled WGS sequence"/>
</dbReference>
<dbReference type="Gene3D" id="3.40.50.300">
    <property type="entry name" value="P-loop containing nucleotide triphosphate hydrolases"/>
    <property type="match status" value="1"/>
</dbReference>
<evidence type="ECO:0000313" key="2">
    <source>
        <dbReference type="EMBL" id="KAH3715196.1"/>
    </source>
</evidence>
<dbReference type="AlphaFoldDB" id="A0A9D4C0R6"/>
<evidence type="ECO:0000256" key="1">
    <source>
        <dbReference type="SAM" id="MobiDB-lite"/>
    </source>
</evidence>
<protein>
    <submittedName>
        <fullName evidence="2">Uncharacterized protein</fullName>
    </submittedName>
</protein>